<evidence type="ECO:0000256" key="1">
    <source>
        <dbReference type="SAM" id="MobiDB-lite"/>
    </source>
</evidence>
<reference evidence="2" key="1">
    <citation type="submission" date="2023-03" db="EMBL/GenBank/DDBJ databases">
        <title>Massive genome expansion in bonnet fungi (Mycena s.s.) driven by repeated elements and novel gene families across ecological guilds.</title>
        <authorList>
            <consortium name="Lawrence Berkeley National Laboratory"/>
            <person name="Harder C.B."/>
            <person name="Miyauchi S."/>
            <person name="Viragh M."/>
            <person name="Kuo A."/>
            <person name="Thoen E."/>
            <person name="Andreopoulos B."/>
            <person name="Lu D."/>
            <person name="Skrede I."/>
            <person name="Drula E."/>
            <person name="Henrissat B."/>
            <person name="Morin E."/>
            <person name="Kohler A."/>
            <person name="Barry K."/>
            <person name="LaButti K."/>
            <person name="Morin E."/>
            <person name="Salamov A."/>
            <person name="Lipzen A."/>
            <person name="Mereny Z."/>
            <person name="Hegedus B."/>
            <person name="Baldrian P."/>
            <person name="Stursova M."/>
            <person name="Weitz H."/>
            <person name="Taylor A."/>
            <person name="Grigoriev I.V."/>
            <person name="Nagy L.G."/>
            <person name="Martin F."/>
            <person name="Kauserud H."/>
        </authorList>
    </citation>
    <scope>NUCLEOTIDE SEQUENCE</scope>
    <source>
        <strain evidence="2">CBHHK067</strain>
    </source>
</reference>
<proteinExistence type="predicted"/>
<feature type="compositionally biased region" description="Basic and acidic residues" evidence="1">
    <location>
        <begin position="104"/>
        <end position="126"/>
    </location>
</feature>
<accession>A0AAD7H2Y4</accession>
<evidence type="ECO:0000313" key="2">
    <source>
        <dbReference type="EMBL" id="KAJ7710393.1"/>
    </source>
</evidence>
<comment type="caution">
    <text evidence="2">The sequence shown here is derived from an EMBL/GenBank/DDBJ whole genome shotgun (WGS) entry which is preliminary data.</text>
</comment>
<keyword evidence="3" id="KW-1185">Reference proteome</keyword>
<feature type="region of interest" description="Disordered" evidence="1">
    <location>
        <begin position="22"/>
        <end position="71"/>
    </location>
</feature>
<feature type="compositionally biased region" description="Acidic residues" evidence="1">
    <location>
        <begin position="57"/>
        <end position="67"/>
    </location>
</feature>
<feature type="region of interest" description="Disordered" evidence="1">
    <location>
        <begin position="97"/>
        <end position="146"/>
    </location>
</feature>
<protein>
    <submittedName>
        <fullName evidence="2">Uncharacterized protein</fullName>
    </submittedName>
</protein>
<gene>
    <name evidence="2" type="ORF">B0H17DRAFT_1123545</name>
</gene>
<organism evidence="2 3">
    <name type="scientific">Mycena rosella</name>
    <name type="common">Pink bonnet</name>
    <name type="synonym">Agaricus rosellus</name>
    <dbReference type="NCBI Taxonomy" id="1033263"/>
    <lineage>
        <taxon>Eukaryota</taxon>
        <taxon>Fungi</taxon>
        <taxon>Dikarya</taxon>
        <taxon>Basidiomycota</taxon>
        <taxon>Agaricomycotina</taxon>
        <taxon>Agaricomycetes</taxon>
        <taxon>Agaricomycetidae</taxon>
        <taxon>Agaricales</taxon>
        <taxon>Marasmiineae</taxon>
        <taxon>Mycenaceae</taxon>
        <taxon>Mycena</taxon>
    </lineage>
</organism>
<sequence>MASRPCPCSGCKNIVRQFPATHRNHREADDAAKASGSLATTSSGVISTSEPQSPTASEDENDFDDVPDLYLDSESRQTAFAAYDDHNDSDSVLSLDAEAASDSDISRSDTSKDLYDDYEAPQRSEDPDSDDDESEVPTVGSGIIPRNSEILPSVPLVVETAVVEPCTPSNEQLLPRETHSDKNDAIQRMMHRPGKWGDCFDPQNGGYDRNIVTVLRVRTAGQIYRADLEVPMTGVDAPGNTWCCMARKTGADRVGSVKGSPDVGVKS</sequence>
<dbReference type="AlphaFoldDB" id="A0AAD7H2Y4"/>
<evidence type="ECO:0000313" key="3">
    <source>
        <dbReference type="Proteomes" id="UP001221757"/>
    </source>
</evidence>
<feature type="compositionally biased region" description="Polar residues" evidence="1">
    <location>
        <begin position="37"/>
        <end position="56"/>
    </location>
</feature>
<name>A0AAD7H2Y4_MYCRO</name>
<dbReference type="Proteomes" id="UP001221757">
    <property type="component" value="Unassembled WGS sequence"/>
</dbReference>
<dbReference type="EMBL" id="JARKIE010000001">
    <property type="protein sequence ID" value="KAJ7710393.1"/>
    <property type="molecule type" value="Genomic_DNA"/>
</dbReference>